<keyword evidence="1" id="KW-1133">Transmembrane helix</keyword>
<accession>A0A4Y3RQ61</accession>
<evidence type="ECO:0000313" key="3">
    <source>
        <dbReference type="Proteomes" id="UP000315226"/>
    </source>
</evidence>
<dbReference type="EMBL" id="BJMN01000022">
    <property type="protein sequence ID" value="GEB58010.1"/>
    <property type="molecule type" value="Genomic_DNA"/>
</dbReference>
<evidence type="ECO:0000313" key="2">
    <source>
        <dbReference type="EMBL" id="GEB58010.1"/>
    </source>
</evidence>
<keyword evidence="3" id="KW-1185">Reference proteome</keyword>
<dbReference type="AlphaFoldDB" id="A0A4Y3RQ61"/>
<comment type="caution">
    <text evidence="2">The sequence shown here is derived from an EMBL/GenBank/DDBJ whole genome shotgun (WGS) entry which is preliminary data.</text>
</comment>
<feature type="transmembrane region" description="Helical" evidence="1">
    <location>
        <begin position="6"/>
        <end position="22"/>
    </location>
</feature>
<sequence length="134" mass="14331">MNADVIELAFFAAVAALVGWLMRRKQRQRSAAVADGEAAGVPCMLKWSAHGSRWRAGRLMIGAGPPVWRASWGSRELALPTDLRRTGTRAPSAREGMSINPGSRILEYASSDGVVLVAVMPDDLDLVGKALESA</sequence>
<evidence type="ECO:0008006" key="4">
    <source>
        <dbReference type="Google" id="ProtNLM"/>
    </source>
</evidence>
<name>A0A4Y3RQ61_9ACTN</name>
<dbReference type="Proteomes" id="UP000315226">
    <property type="component" value="Unassembled WGS sequence"/>
</dbReference>
<evidence type="ECO:0000256" key="1">
    <source>
        <dbReference type="SAM" id="Phobius"/>
    </source>
</evidence>
<protein>
    <recommendedName>
        <fullName evidence="4">DUF2550 domain-containing protein</fullName>
    </recommendedName>
</protein>
<gene>
    <name evidence="2" type="ORF">SGA01_36150</name>
</gene>
<proteinExistence type="predicted"/>
<keyword evidence="1" id="KW-0472">Membrane</keyword>
<reference evidence="2 3" key="1">
    <citation type="submission" date="2019-06" db="EMBL/GenBank/DDBJ databases">
        <title>Whole genome shotgun sequence of Streptomyces gardneri NBRC 12865.</title>
        <authorList>
            <person name="Hosoyama A."/>
            <person name="Uohara A."/>
            <person name="Ohji S."/>
            <person name="Ichikawa N."/>
        </authorList>
    </citation>
    <scope>NUCLEOTIDE SEQUENCE [LARGE SCALE GENOMIC DNA]</scope>
    <source>
        <strain evidence="2 3">NBRC 12865</strain>
    </source>
</reference>
<organism evidence="2 3">
    <name type="scientific">Streptomyces gardneri</name>
    <dbReference type="NCBI Taxonomy" id="66892"/>
    <lineage>
        <taxon>Bacteria</taxon>
        <taxon>Bacillati</taxon>
        <taxon>Actinomycetota</taxon>
        <taxon>Actinomycetes</taxon>
        <taxon>Kitasatosporales</taxon>
        <taxon>Streptomycetaceae</taxon>
        <taxon>Streptomyces</taxon>
    </lineage>
</organism>
<keyword evidence="1" id="KW-0812">Transmembrane</keyword>